<feature type="transmembrane region" description="Helical" evidence="2">
    <location>
        <begin position="136"/>
        <end position="159"/>
    </location>
</feature>
<accession>A0ABS2SRL7</accession>
<dbReference type="Gene3D" id="3.30.70.930">
    <property type="match status" value="1"/>
</dbReference>
<name>A0ABS2SRL7_9BACI</name>
<keyword evidence="2" id="KW-0472">Membrane</keyword>
<dbReference type="Proteomes" id="UP001179280">
    <property type="component" value="Unassembled WGS sequence"/>
</dbReference>
<evidence type="ECO:0000259" key="3">
    <source>
        <dbReference type="Pfam" id="PF01910"/>
    </source>
</evidence>
<dbReference type="PANTHER" id="PTHR33777">
    <property type="entry name" value="UPF0045 PROTEIN ECM15"/>
    <property type="match status" value="1"/>
</dbReference>
<keyword evidence="5" id="KW-1185">Reference proteome</keyword>
<dbReference type="InterPro" id="IPR002767">
    <property type="entry name" value="Thiamine_BP"/>
</dbReference>
<reference evidence="4" key="1">
    <citation type="submission" date="2021-01" db="EMBL/GenBank/DDBJ databases">
        <title>Genomic Encyclopedia of Type Strains, Phase IV (KMG-IV): sequencing the most valuable type-strain genomes for metagenomic binning, comparative biology and taxonomic classification.</title>
        <authorList>
            <person name="Goeker M."/>
        </authorList>
    </citation>
    <scope>NUCLEOTIDE SEQUENCE</scope>
    <source>
        <strain evidence="4">DSM 21943</strain>
    </source>
</reference>
<organism evidence="4 5">
    <name type="scientific">Shouchella xiaoxiensis</name>
    <dbReference type="NCBI Taxonomy" id="766895"/>
    <lineage>
        <taxon>Bacteria</taxon>
        <taxon>Bacillati</taxon>
        <taxon>Bacillota</taxon>
        <taxon>Bacilli</taxon>
        <taxon>Bacillales</taxon>
        <taxon>Bacillaceae</taxon>
        <taxon>Shouchella</taxon>
    </lineage>
</organism>
<evidence type="ECO:0000256" key="2">
    <source>
        <dbReference type="SAM" id="Phobius"/>
    </source>
</evidence>
<feature type="domain" description="Thiamine-binding protein" evidence="3">
    <location>
        <begin position="252"/>
        <end position="346"/>
    </location>
</feature>
<keyword evidence="2" id="KW-0812">Transmembrane</keyword>
<dbReference type="InterPro" id="IPR010787">
    <property type="entry name" value="DUF1385"/>
</dbReference>
<feature type="transmembrane region" description="Helical" evidence="2">
    <location>
        <begin position="165"/>
        <end position="183"/>
    </location>
</feature>
<feature type="transmembrane region" description="Helical" evidence="2">
    <location>
        <begin position="46"/>
        <end position="70"/>
    </location>
</feature>
<dbReference type="Pfam" id="PF01910">
    <property type="entry name" value="Thiamine_BP"/>
    <property type="match status" value="1"/>
</dbReference>
<gene>
    <name evidence="4" type="ORF">JOC54_001389</name>
</gene>
<sequence>MRISGMSFQAGVFFTAKGFLSCAFHDGNGKLNSWVKPLNGKTLLQAFMLSLTTTPFWFKSLLLSVVAFVLVPKILPIGWNGLPYYALIYLLFGTHFIFPSTLKQYHGAEHKIFSMKGRINKHRLSRIRKASIRNRGCSTSLVVVYFLSAIVILLGYWIFFPFSKSLAIASYGAVLVVAIYHLFHRSAKMAWVERLILPLSYWLQTKLTTKEPERKHLLCAIESYQKLGYQVFSDALIDRKIERRRRKKMAIADVTIIPVGTGTPSVSSYVVEVHKRLQKLETEYSLKYQLTPMSTLIEAEVPTLYKVLEELHKVPFEHGAERVALNIRIDDRRDQSSSLEKKLKTVNDQLKDSRN</sequence>
<comment type="similarity">
    <text evidence="1">Belongs to the UPF0045 family.</text>
</comment>
<dbReference type="SUPFAM" id="SSF89957">
    <property type="entry name" value="MTH1187/YkoF-like"/>
    <property type="match status" value="1"/>
</dbReference>
<evidence type="ECO:0000256" key="1">
    <source>
        <dbReference type="ARBA" id="ARBA00010272"/>
    </source>
</evidence>
<protein>
    <submittedName>
        <fullName evidence="4">Uncharacterized protein (TIGR00106 family)</fullName>
    </submittedName>
</protein>
<dbReference type="EMBL" id="JAFBCV010000003">
    <property type="protein sequence ID" value="MBM7838158.1"/>
    <property type="molecule type" value="Genomic_DNA"/>
</dbReference>
<dbReference type="InterPro" id="IPR051614">
    <property type="entry name" value="UPF0045_domain"/>
</dbReference>
<comment type="caution">
    <text evidence="4">The sequence shown here is derived from an EMBL/GenBank/DDBJ whole genome shotgun (WGS) entry which is preliminary data.</text>
</comment>
<feature type="transmembrane region" description="Helical" evidence="2">
    <location>
        <begin position="82"/>
        <end position="102"/>
    </location>
</feature>
<proteinExistence type="inferred from homology"/>
<dbReference type="Pfam" id="PF07136">
    <property type="entry name" value="DUF1385"/>
    <property type="match status" value="1"/>
</dbReference>
<keyword evidence="2" id="KW-1133">Transmembrane helix</keyword>
<dbReference type="InterPro" id="IPR029756">
    <property type="entry name" value="MTH1187/YkoF-like"/>
</dbReference>
<dbReference type="PANTHER" id="PTHR33777:SF1">
    <property type="entry name" value="UPF0045 PROTEIN ECM15"/>
    <property type="match status" value="1"/>
</dbReference>
<evidence type="ECO:0000313" key="4">
    <source>
        <dbReference type="EMBL" id="MBM7838158.1"/>
    </source>
</evidence>
<evidence type="ECO:0000313" key="5">
    <source>
        <dbReference type="Proteomes" id="UP001179280"/>
    </source>
</evidence>
<dbReference type="NCBIfam" id="TIGR00106">
    <property type="entry name" value="MTH1187 family thiamine-binding protein"/>
    <property type="match status" value="1"/>
</dbReference>